<dbReference type="SMART" id="SM00540">
    <property type="entry name" value="LEM"/>
    <property type="match status" value="1"/>
</dbReference>
<dbReference type="CDD" id="cd12934">
    <property type="entry name" value="LEM"/>
    <property type="match status" value="1"/>
</dbReference>
<dbReference type="GO" id="GO:0000724">
    <property type="term" value="P:double-strand break repair via homologous recombination"/>
    <property type="evidence" value="ECO:0007669"/>
    <property type="project" value="TreeGrafter"/>
</dbReference>
<dbReference type="InterPro" id="IPR036770">
    <property type="entry name" value="Ankyrin_rpt-contain_sf"/>
</dbReference>
<accession>A0A915EQW9</accession>
<dbReference type="PROSITE" id="PS50954">
    <property type="entry name" value="LEM"/>
    <property type="match status" value="1"/>
</dbReference>
<dbReference type="GO" id="GO:0004520">
    <property type="term" value="F:DNA endonuclease activity"/>
    <property type="evidence" value="ECO:0007669"/>
    <property type="project" value="TreeGrafter"/>
</dbReference>
<dbReference type="InterPro" id="IPR002110">
    <property type="entry name" value="Ankyrin_rpt"/>
</dbReference>
<dbReference type="GO" id="GO:0005737">
    <property type="term" value="C:cytoplasm"/>
    <property type="evidence" value="ECO:0007669"/>
    <property type="project" value="TreeGrafter"/>
</dbReference>
<evidence type="ECO:0000313" key="5">
    <source>
        <dbReference type="WBParaSite" id="jg7987"/>
    </source>
</evidence>
<dbReference type="PANTHER" id="PTHR46427:SF1">
    <property type="entry name" value="ANKYRIN REPEAT AND LEM DOMAIN-CONTAINING PROTEIN 1"/>
    <property type="match status" value="1"/>
</dbReference>
<evidence type="ECO:0000256" key="1">
    <source>
        <dbReference type="PROSITE-ProRule" id="PRU00023"/>
    </source>
</evidence>
<name>A0A915EQW9_9BILA</name>
<evidence type="ECO:0000259" key="2">
    <source>
        <dbReference type="PROSITE" id="PS50164"/>
    </source>
</evidence>
<dbReference type="WBParaSite" id="jg7987">
    <property type="protein sequence ID" value="jg7987"/>
    <property type="gene ID" value="jg7987"/>
</dbReference>
<sequence length="463" mass="52290">MIFADAPYLLHLLAGSTNISALDAVKALLDNGSHDVNEREPVDNLSALHIAAAWDNLAMCQLLIHYGADLKSLDIDNRRPVDIACGGSRKLLKKLKRNKNQERRRFAKIFSFLFGKNRMEPTGCPTSAVVSCEPSSNLPATVVEITNAVEDPRRQNEGDQRSSTATFETALTDIYNFPKRNTSSQTAENEFLTMDNTRASVDSQCNSVEDVVDEQKSREEFLLTEEFSKMDINHLREELKKKNFQVGPIDARNRKLYERKLAKLEVSAKSGSDISANRYSKSLQQVILDDESGSQVTSRMGEFEEHIIRNQYILSAGKNEVSFFCYLLLDPSMLSNATSCDLRQFVSAIFYVGKGKHSRPLQHLIDANKCRSLLSNKSYQPTEKLNRILQLWNSAEALVREGSMIEAIGIENLTNVRKGNFKGLPNAWTRKQIEEFGSMLLRKAHVIYRNERCRPLFEADIAV</sequence>
<dbReference type="Pfam" id="PF22945">
    <property type="entry name" value="LEM-3_GIY-YIG"/>
    <property type="match status" value="1"/>
</dbReference>
<dbReference type="AlphaFoldDB" id="A0A915EQW9"/>
<feature type="domain" description="GIY-YIG" evidence="2">
    <location>
        <begin position="321"/>
        <end position="416"/>
    </location>
</feature>
<dbReference type="PROSITE" id="PS50297">
    <property type="entry name" value="ANK_REP_REGION"/>
    <property type="match status" value="1"/>
</dbReference>
<keyword evidence="1" id="KW-0040">ANK repeat</keyword>
<organism evidence="4 5">
    <name type="scientific">Ditylenchus dipsaci</name>
    <dbReference type="NCBI Taxonomy" id="166011"/>
    <lineage>
        <taxon>Eukaryota</taxon>
        <taxon>Metazoa</taxon>
        <taxon>Ecdysozoa</taxon>
        <taxon>Nematoda</taxon>
        <taxon>Chromadorea</taxon>
        <taxon>Rhabditida</taxon>
        <taxon>Tylenchina</taxon>
        <taxon>Tylenchomorpha</taxon>
        <taxon>Sphaerularioidea</taxon>
        <taxon>Anguinidae</taxon>
        <taxon>Anguininae</taxon>
        <taxon>Ditylenchus</taxon>
    </lineage>
</organism>
<dbReference type="SUPFAM" id="SSF63451">
    <property type="entry name" value="LEM domain"/>
    <property type="match status" value="1"/>
</dbReference>
<evidence type="ECO:0000259" key="3">
    <source>
        <dbReference type="PROSITE" id="PS50954"/>
    </source>
</evidence>
<dbReference type="Gene3D" id="1.25.40.20">
    <property type="entry name" value="Ankyrin repeat-containing domain"/>
    <property type="match status" value="1"/>
</dbReference>
<protein>
    <submittedName>
        <fullName evidence="5">Ankyrin repeat and LEM domain-containing protein 1</fullName>
    </submittedName>
</protein>
<dbReference type="PROSITE" id="PS50164">
    <property type="entry name" value="GIY_YIG"/>
    <property type="match status" value="1"/>
</dbReference>
<dbReference type="PANTHER" id="PTHR46427">
    <property type="entry name" value="ANKYRIN REPEAT AND LEM DOMAIN-CONTAINING PROTEIN 1"/>
    <property type="match status" value="1"/>
</dbReference>
<dbReference type="InterPro" id="IPR003887">
    <property type="entry name" value="LEM_dom"/>
</dbReference>
<reference evidence="5" key="1">
    <citation type="submission" date="2022-11" db="UniProtKB">
        <authorList>
            <consortium name="WormBaseParasite"/>
        </authorList>
    </citation>
    <scope>IDENTIFICATION</scope>
</reference>
<dbReference type="SMART" id="SM00248">
    <property type="entry name" value="ANK"/>
    <property type="match status" value="2"/>
</dbReference>
<dbReference type="InterPro" id="IPR034998">
    <property type="entry name" value="ANKLE1"/>
</dbReference>
<feature type="domain" description="LEM" evidence="3">
    <location>
        <begin position="224"/>
        <end position="268"/>
    </location>
</feature>
<dbReference type="Proteomes" id="UP000887574">
    <property type="component" value="Unplaced"/>
</dbReference>
<dbReference type="Pfam" id="PF03020">
    <property type="entry name" value="LEM"/>
    <property type="match status" value="1"/>
</dbReference>
<dbReference type="Pfam" id="PF12796">
    <property type="entry name" value="Ank_2"/>
    <property type="match status" value="1"/>
</dbReference>
<dbReference type="Gene3D" id="1.10.720.40">
    <property type="match status" value="1"/>
</dbReference>
<feature type="repeat" description="ANK" evidence="1">
    <location>
        <begin position="43"/>
        <end position="75"/>
    </location>
</feature>
<dbReference type="GO" id="GO:0005654">
    <property type="term" value="C:nucleoplasm"/>
    <property type="evidence" value="ECO:0007669"/>
    <property type="project" value="TreeGrafter"/>
</dbReference>
<proteinExistence type="predicted"/>
<dbReference type="InterPro" id="IPR011015">
    <property type="entry name" value="LEM/LEM-like_dom_sf"/>
</dbReference>
<dbReference type="PROSITE" id="PS50088">
    <property type="entry name" value="ANK_REPEAT"/>
    <property type="match status" value="1"/>
</dbReference>
<keyword evidence="4" id="KW-1185">Reference proteome</keyword>
<dbReference type="InterPro" id="IPR000305">
    <property type="entry name" value="GIY-YIG_endonuc"/>
</dbReference>
<evidence type="ECO:0000313" key="4">
    <source>
        <dbReference type="Proteomes" id="UP000887574"/>
    </source>
</evidence>
<dbReference type="GO" id="GO:0000712">
    <property type="term" value="P:resolution of meiotic recombination intermediates"/>
    <property type="evidence" value="ECO:0007669"/>
    <property type="project" value="TreeGrafter"/>
</dbReference>
<dbReference type="SUPFAM" id="SSF48403">
    <property type="entry name" value="Ankyrin repeat"/>
    <property type="match status" value="1"/>
</dbReference>